<proteinExistence type="inferred from homology"/>
<dbReference type="PANTHER" id="PTHR30365:SF14">
    <property type="entry name" value="CYTOCHROME BD MENAQUINOL OXIDASE SUBUNIT I-RELATED"/>
    <property type="match status" value="1"/>
</dbReference>
<keyword evidence="8 12" id="KW-0249">Electron transport</keyword>
<dbReference type="RefSeq" id="WP_119439928.1">
    <property type="nucleotide sequence ID" value="NZ_QWGR01000018.1"/>
</dbReference>
<feature type="transmembrane region" description="Helical" evidence="12">
    <location>
        <begin position="95"/>
        <end position="116"/>
    </location>
</feature>
<feature type="transmembrane region" description="Helical" evidence="12">
    <location>
        <begin position="401"/>
        <end position="421"/>
    </location>
</feature>
<dbReference type="OrthoDB" id="9807042at2"/>
<feature type="transmembrane region" description="Helical" evidence="12">
    <location>
        <begin position="351"/>
        <end position="373"/>
    </location>
</feature>
<dbReference type="PIRSF" id="PIRSF006446">
    <property type="entry name" value="Cyt_quinol_oxidase_1"/>
    <property type="match status" value="1"/>
</dbReference>
<evidence type="ECO:0000256" key="4">
    <source>
        <dbReference type="ARBA" id="ARBA00022475"/>
    </source>
</evidence>
<name>A0A399SPM3_9BACT</name>
<feature type="transmembrane region" description="Helical" evidence="12">
    <location>
        <begin position="123"/>
        <end position="145"/>
    </location>
</feature>
<feature type="transmembrane region" description="Helical" evidence="12">
    <location>
        <begin position="15"/>
        <end position="37"/>
    </location>
</feature>
<evidence type="ECO:0000256" key="3">
    <source>
        <dbReference type="ARBA" id="ARBA00022448"/>
    </source>
</evidence>
<sequence length="436" mass="48519">MDAFMAARMQMGVSLGFHIIFACIGMVMPWFMFVAEWKWLRTNNPVYLDLAKAWSKGVAIFFAVGAVSGTVLSFELGMLWPGFMEHAGPIFGMPFSWEGTAFFVEAIALGLFLYGWKRLNKWVHLYTGLIVGIAGVLSGIFVVAANGWMNAPSGFDWIDGKAYNIDPVKAMFNKAWFSQAHHMTIAAFSATGFAVAGVHAILYLKNKLEIHAKAITIALTFASAAAILQPISGDLAAKNVAKLQPAKLAAFESHFETQERAPLIIGGIPDVENETVKYAIKLPGFLSFLAHGDFNAEVKGLDQFPKDEWPPIPITHYSFQIMVGIGMFLMLIAAIFLAATFKYKHWLEKKWWLRMLFIATPLGFIAVEAGWIVTEVGRQPWIIYGIMKTKDSLTPMPGIQYTFYTISAVYLILSFVVIWLLSRQIKVLQAKYLSNG</sequence>
<keyword evidence="4 12" id="KW-1003">Cell membrane</keyword>
<comment type="similarity">
    <text evidence="2 12">Belongs to the cytochrome ubiquinol oxidase subunit 1 family.</text>
</comment>
<dbReference type="Pfam" id="PF01654">
    <property type="entry name" value="Cyt_bd_oxida_I"/>
    <property type="match status" value="1"/>
</dbReference>
<evidence type="ECO:0000256" key="8">
    <source>
        <dbReference type="ARBA" id="ARBA00022982"/>
    </source>
</evidence>
<dbReference type="GO" id="GO:0009055">
    <property type="term" value="F:electron transfer activity"/>
    <property type="evidence" value="ECO:0007669"/>
    <property type="project" value="UniProtKB-UniRule"/>
</dbReference>
<protein>
    <submittedName>
        <fullName evidence="13">Cytochrome ubiquinol oxidase subunit I</fullName>
    </submittedName>
</protein>
<evidence type="ECO:0000256" key="11">
    <source>
        <dbReference type="ARBA" id="ARBA00023136"/>
    </source>
</evidence>
<dbReference type="AlphaFoldDB" id="A0A399SPM3"/>
<dbReference type="PANTHER" id="PTHR30365">
    <property type="entry name" value="CYTOCHROME D UBIQUINOL OXIDASE"/>
    <property type="match status" value="1"/>
</dbReference>
<dbReference type="GO" id="GO:0019646">
    <property type="term" value="P:aerobic electron transport chain"/>
    <property type="evidence" value="ECO:0007669"/>
    <property type="project" value="InterPro"/>
</dbReference>
<accession>A0A399SPM3</accession>
<dbReference type="Proteomes" id="UP000265926">
    <property type="component" value="Unassembled WGS sequence"/>
</dbReference>
<organism evidence="13 14">
    <name type="scientific">Maribellus luteus</name>
    <dbReference type="NCBI Taxonomy" id="2305463"/>
    <lineage>
        <taxon>Bacteria</taxon>
        <taxon>Pseudomonadati</taxon>
        <taxon>Bacteroidota</taxon>
        <taxon>Bacteroidia</taxon>
        <taxon>Marinilabiliales</taxon>
        <taxon>Prolixibacteraceae</taxon>
        <taxon>Maribellus</taxon>
    </lineage>
</organism>
<gene>
    <name evidence="13" type="ORF">D1614_20825</name>
</gene>
<evidence type="ECO:0000256" key="9">
    <source>
        <dbReference type="ARBA" id="ARBA00022989"/>
    </source>
</evidence>
<keyword evidence="6 12" id="KW-0812">Transmembrane</keyword>
<dbReference type="GO" id="GO:0046872">
    <property type="term" value="F:metal ion binding"/>
    <property type="evidence" value="ECO:0007669"/>
    <property type="project" value="UniProtKB-UniRule"/>
</dbReference>
<evidence type="ECO:0000313" key="14">
    <source>
        <dbReference type="Proteomes" id="UP000265926"/>
    </source>
</evidence>
<evidence type="ECO:0000256" key="7">
    <source>
        <dbReference type="ARBA" id="ARBA00022723"/>
    </source>
</evidence>
<keyword evidence="9 12" id="KW-1133">Transmembrane helix</keyword>
<feature type="transmembrane region" description="Helical" evidence="12">
    <location>
        <begin position="317"/>
        <end position="339"/>
    </location>
</feature>
<evidence type="ECO:0000256" key="1">
    <source>
        <dbReference type="ARBA" id="ARBA00004651"/>
    </source>
</evidence>
<keyword evidence="3 12" id="KW-0813">Transport</keyword>
<evidence type="ECO:0000256" key="12">
    <source>
        <dbReference type="PIRNR" id="PIRNR006446"/>
    </source>
</evidence>
<dbReference type="GO" id="GO:0016682">
    <property type="term" value="F:oxidoreductase activity, acting on diphenols and related substances as donors, oxygen as acceptor"/>
    <property type="evidence" value="ECO:0007669"/>
    <property type="project" value="TreeGrafter"/>
</dbReference>
<evidence type="ECO:0000256" key="6">
    <source>
        <dbReference type="ARBA" id="ARBA00022692"/>
    </source>
</evidence>
<keyword evidence="5 12" id="KW-0349">Heme</keyword>
<feature type="transmembrane region" description="Helical" evidence="12">
    <location>
        <begin position="214"/>
        <end position="232"/>
    </location>
</feature>
<comment type="subcellular location">
    <subcellularLocation>
        <location evidence="1">Cell membrane</location>
        <topology evidence="1">Multi-pass membrane protein</topology>
    </subcellularLocation>
</comment>
<feature type="transmembrane region" description="Helical" evidence="12">
    <location>
        <begin position="180"/>
        <end position="202"/>
    </location>
</feature>
<evidence type="ECO:0000256" key="2">
    <source>
        <dbReference type="ARBA" id="ARBA00009819"/>
    </source>
</evidence>
<keyword evidence="7 12" id="KW-0479">Metal-binding</keyword>
<dbReference type="InterPro" id="IPR002585">
    <property type="entry name" value="Cyt-d_ubiquinol_oxidase_su_1"/>
</dbReference>
<comment type="caution">
    <text evidence="13">The sequence shown here is derived from an EMBL/GenBank/DDBJ whole genome shotgun (WGS) entry which is preliminary data.</text>
</comment>
<keyword evidence="14" id="KW-1185">Reference proteome</keyword>
<feature type="transmembrane region" description="Helical" evidence="12">
    <location>
        <begin position="58"/>
        <end position="83"/>
    </location>
</feature>
<keyword evidence="10 12" id="KW-0408">Iron</keyword>
<reference evidence="13 14" key="1">
    <citation type="submission" date="2018-08" db="EMBL/GenBank/DDBJ databases">
        <title>Pallidiluteibacterium maritimus gen. nov., sp. nov., isolated from coastal sediment.</title>
        <authorList>
            <person name="Zhou L.Y."/>
        </authorList>
    </citation>
    <scope>NUCLEOTIDE SEQUENCE [LARGE SCALE GENOMIC DNA]</scope>
    <source>
        <strain evidence="13 14">XSD2</strain>
    </source>
</reference>
<evidence type="ECO:0000256" key="5">
    <source>
        <dbReference type="ARBA" id="ARBA00022617"/>
    </source>
</evidence>
<evidence type="ECO:0000256" key="10">
    <source>
        <dbReference type="ARBA" id="ARBA00023004"/>
    </source>
</evidence>
<evidence type="ECO:0000313" key="13">
    <source>
        <dbReference type="EMBL" id="RIJ45966.1"/>
    </source>
</evidence>
<dbReference type="EMBL" id="QWGR01000018">
    <property type="protein sequence ID" value="RIJ45966.1"/>
    <property type="molecule type" value="Genomic_DNA"/>
</dbReference>
<keyword evidence="11 12" id="KW-0472">Membrane</keyword>
<dbReference type="GO" id="GO:0070069">
    <property type="term" value="C:cytochrome complex"/>
    <property type="evidence" value="ECO:0007669"/>
    <property type="project" value="UniProtKB-UniRule"/>
</dbReference>
<dbReference type="GO" id="GO:0005886">
    <property type="term" value="C:plasma membrane"/>
    <property type="evidence" value="ECO:0007669"/>
    <property type="project" value="UniProtKB-SubCell"/>
</dbReference>
<dbReference type="GO" id="GO:0020037">
    <property type="term" value="F:heme binding"/>
    <property type="evidence" value="ECO:0007669"/>
    <property type="project" value="TreeGrafter"/>
</dbReference>